<dbReference type="Proteomes" id="UP000825729">
    <property type="component" value="Unassembled WGS sequence"/>
</dbReference>
<evidence type="ECO:0000256" key="4">
    <source>
        <dbReference type="ARBA" id="ARBA00023163"/>
    </source>
</evidence>
<dbReference type="Pfam" id="PF02362">
    <property type="entry name" value="B3"/>
    <property type="match status" value="2"/>
</dbReference>
<sequence length="313" mass="35561">MVKENRKPQFFKFFLPGINDTRLMIPFAFLKHLKGRHSGSASLIGPSGNIWHVDLVENSKGAFLQSGWPEFARDHSVRAGYCLIFRHKGRLKFSVEIYDTSACVKMDSVHAKPSYDSISQEDVKKTSKHESRKRMRKQQTFCEETVCSTKLDSEKMLHEVKPSSFTKKKAAVKLKNRQVHAHRCVTEEEVEKAYADAMSFTSENPTFLTVMRKAYCAVGFYMALPKSFSERQPKASNMVTLYDQSGKPWEVKYIYSPDRDCGAFSGGWKAFAVGHNLREHDVCVFEVIGSNKIRVHVFRVVDGISESPPQSAA</sequence>
<dbReference type="GO" id="GO:0003677">
    <property type="term" value="F:DNA binding"/>
    <property type="evidence" value="ECO:0007669"/>
    <property type="project" value="UniProtKB-KW"/>
</dbReference>
<feature type="domain" description="TF-B3" evidence="6">
    <location>
        <begin position="8"/>
        <end position="101"/>
    </location>
</feature>
<organism evidence="7 8">
    <name type="scientific">Aristolochia fimbriata</name>
    <name type="common">White veined hardy Dutchman's pipe vine</name>
    <dbReference type="NCBI Taxonomy" id="158543"/>
    <lineage>
        <taxon>Eukaryota</taxon>
        <taxon>Viridiplantae</taxon>
        <taxon>Streptophyta</taxon>
        <taxon>Embryophyta</taxon>
        <taxon>Tracheophyta</taxon>
        <taxon>Spermatophyta</taxon>
        <taxon>Magnoliopsida</taxon>
        <taxon>Magnoliidae</taxon>
        <taxon>Piperales</taxon>
        <taxon>Aristolochiaceae</taxon>
        <taxon>Aristolochia</taxon>
    </lineage>
</organism>
<dbReference type="InterPro" id="IPR003340">
    <property type="entry name" value="B3_DNA-bd"/>
</dbReference>
<evidence type="ECO:0000256" key="5">
    <source>
        <dbReference type="ARBA" id="ARBA00023242"/>
    </source>
</evidence>
<dbReference type="EMBL" id="JAINDJ010000005">
    <property type="protein sequence ID" value="KAG9446771.1"/>
    <property type="molecule type" value="Genomic_DNA"/>
</dbReference>
<name>A0AAV7EG02_ARIFI</name>
<gene>
    <name evidence="7" type="ORF">H6P81_012899</name>
</gene>
<dbReference type="InterPro" id="IPR044837">
    <property type="entry name" value="REM16-like"/>
</dbReference>
<dbReference type="GO" id="GO:0005634">
    <property type="term" value="C:nucleus"/>
    <property type="evidence" value="ECO:0007669"/>
    <property type="project" value="UniProtKB-SubCell"/>
</dbReference>
<dbReference type="AlphaFoldDB" id="A0AAV7EG02"/>
<keyword evidence="4" id="KW-0804">Transcription</keyword>
<evidence type="ECO:0000256" key="1">
    <source>
        <dbReference type="ARBA" id="ARBA00004123"/>
    </source>
</evidence>
<keyword evidence="2" id="KW-0805">Transcription regulation</keyword>
<keyword evidence="8" id="KW-1185">Reference proteome</keyword>
<dbReference type="PANTHER" id="PTHR31391:SF155">
    <property type="entry name" value="B3 DOMAIN-CONTAINING PROTEIN OS11G0197600"/>
    <property type="match status" value="1"/>
</dbReference>
<proteinExistence type="predicted"/>
<dbReference type="PANTHER" id="PTHR31391">
    <property type="entry name" value="B3 DOMAIN-CONTAINING PROTEIN OS11G0197600-RELATED"/>
    <property type="match status" value="1"/>
</dbReference>
<evidence type="ECO:0000313" key="8">
    <source>
        <dbReference type="Proteomes" id="UP000825729"/>
    </source>
</evidence>
<dbReference type="SUPFAM" id="SSF101936">
    <property type="entry name" value="DNA-binding pseudobarrel domain"/>
    <property type="match status" value="2"/>
</dbReference>
<keyword evidence="5" id="KW-0539">Nucleus</keyword>
<protein>
    <recommendedName>
        <fullName evidence="6">TF-B3 domain-containing protein</fullName>
    </recommendedName>
</protein>
<feature type="domain" description="TF-B3" evidence="6">
    <location>
        <begin position="207"/>
        <end position="301"/>
    </location>
</feature>
<dbReference type="SMART" id="SM01019">
    <property type="entry name" value="B3"/>
    <property type="match status" value="2"/>
</dbReference>
<evidence type="ECO:0000256" key="3">
    <source>
        <dbReference type="ARBA" id="ARBA00023125"/>
    </source>
</evidence>
<reference evidence="7 8" key="1">
    <citation type="submission" date="2021-07" db="EMBL/GenBank/DDBJ databases">
        <title>The Aristolochia fimbriata genome: insights into angiosperm evolution, floral development and chemical biosynthesis.</title>
        <authorList>
            <person name="Jiao Y."/>
        </authorList>
    </citation>
    <scope>NUCLEOTIDE SEQUENCE [LARGE SCALE GENOMIC DNA]</scope>
    <source>
        <strain evidence="7">IBCAS-2021</strain>
        <tissue evidence="7">Leaf</tissue>
    </source>
</reference>
<comment type="subcellular location">
    <subcellularLocation>
        <location evidence="1">Nucleus</location>
    </subcellularLocation>
</comment>
<accession>A0AAV7EG02</accession>
<dbReference type="PROSITE" id="PS50863">
    <property type="entry name" value="B3"/>
    <property type="match status" value="2"/>
</dbReference>
<dbReference type="InterPro" id="IPR015300">
    <property type="entry name" value="DNA-bd_pseudobarrel_sf"/>
</dbReference>
<evidence type="ECO:0000313" key="7">
    <source>
        <dbReference type="EMBL" id="KAG9446771.1"/>
    </source>
</evidence>
<evidence type="ECO:0000256" key="2">
    <source>
        <dbReference type="ARBA" id="ARBA00023015"/>
    </source>
</evidence>
<evidence type="ECO:0000259" key="6">
    <source>
        <dbReference type="PROSITE" id="PS50863"/>
    </source>
</evidence>
<dbReference type="CDD" id="cd10017">
    <property type="entry name" value="B3_DNA"/>
    <property type="match status" value="2"/>
</dbReference>
<comment type="caution">
    <text evidence="7">The sequence shown here is derived from an EMBL/GenBank/DDBJ whole genome shotgun (WGS) entry which is preliminary data.</text>
</comment>
<dbReference type="Gene3D" id="2.40.330.10">
    <property type="entry name" value="DNA-binding pseudobarrel domain"/>
    <property type="match status" value="2"/>
</dbReference>
<keyword evidence="3" id="KW-0238">DNA-binding</keyword>